<evidence type="ECO:0000256" key="2">
    <source>
        <dbReference type="ARBA" id="ARBA00010666"/>
    </source>
</evidence>
<dbReference type="Pfam" id="PF07779">
    <property type="entry name" value="Cas1_AcylT"/>
    <property type="match status" value="1"/>
</dbReference>
<feature type="transmembrane region" description="Helical" evidence="9">
    <location>
        <begin position="514"/>
        <end position="536"/>
    </location>
</feature>
<evidence type="ECO:0000313" key="11">
    <source>
        <dbReference type="EMBL" id="OJT15787.1"/>
    </source>
</evidence>
<feature type="transmembrane region" description="Helical" evidence="9">
    <location>
        <begin position="543"/>
        <end position="561"/>
    </location>
</feature>
<feature type="transmembrane region" description="Helical" evidence="9">
    <location>
        <begin position="17"/>
        <end position="36"/>
    </location>
</feature>
<evidence type="ECO:0000256" key="4">
    <source>
        <dbReference type="ARBA" id="ARBA00022692"/>
    </source>
</evidence>
<evidence type="ECO:0000256" key="5">
    <source>
        <dbReference type="ARBA" id="ARBA00022989"/>
    </source>
</evidence>
<dbReference type="OMA" id="WSAREWA"/>
<evidence type="ECO:0000256" key="1">
    <source>
        <dbReference type="ARBA" id="ARBA00004141"/>
    </source>
</evidence>
<comment type="subcellular location">
    <subcellularLocation>
        <location evidence="1">Membrane</location>
        <topology evidence="1">Multi-pass membrane protein</topology>
    </subcellularLocation>
</comment>
<feature type="transmembrane region" description="Helical" evidence="9">
    <location>
        <begin position="595"/>
        <end position="612"/>
    </location>
</feature>
<evidence type="ECO:0000256" key="6">
    <source>
        <dbReference type="ARBA" id="ARBA00023136"/>
    </source>
</evidence>
<sequence length="869" mass="97871">MPSRRFQFSVNPLWPHYLSWACVGIATVVGLVRYGLLDRTDPMHCNALLTEGRWLDTKFKNWQPDGCMMYQYKPADVASCMAAKRVVFVGDSVTRQLFFQFAHVLDPSLPTAPPDDEQKHADYRYTSAKSDVQLQFIWDPYLNSTNTHTLLHPGARAAVPSNTPALLVFGSGLWYLRYADSGGLPAWEAKMESTLAALTQVSYPLADVVVVLPVEDVVPSKLSRERATSMQASDIDAMNSDLLHRISPPASRDPFAFLPSPSRGPSGLPIALPLVFNTMLHPSQTEDGLHFSNLVVGMQAQVLLNLRCNDILPKTFPLDKTCCRRYPWPSVIHLLVLAGAFLWAPVNWLIARRFSPQSSGMPLIRDDEVSGLALSFAAALIYLADRTGFWLKEQKQFDPWTFGFLALLSLAAGLLSVKRADNDLGFLNREQTDEWKGWMQIAILIYHYTGASKISGIYNPIRVLVAAYLFMTGYGHTTFYVKKADFGLLRVAQVLVRLNLLTLLLAYTMNTDYISYYFAPLVSQWYLIIYGTMFLGSKYNDRTIFLVAKILLSMGVVTWFMSEPWLLEAVFQFLARFCNIQWSAREWAFRVNLDLWIVYFGMFAAIAVMKVREYRITDHPKWPLVVKSAAVVSAVVLLWFFAFELAQADKFAYNLWHPYVSFLPVGAFVVLRNANAILRSGSSRVFAFIGTCSLETFIIQYHLWLAGDTKGILIVLPGRHMRPLNLLLTTIVFIYVSHLVAKATGEITNWICGKAKASSLPTTQPANPPRPPPPPPEPEEGQEVIFMVPQDGDEEPRKDNNGNPIPREPDTPARPPRRWLDRLAEGSPTPAQPSPGFRVWYGESEWTPGLRTKLLIGLGGMWLLNIMWP</sequence>
<evidence type="ECO:0000256" key="3">
    <source>
        <dbReference type="ARBA" id="ARBA00022679"/>
    </source>
</evidence>
<feature type="transmembrane region" description="Helical" evidence="9">
    <location>
        <begin position="724"/>
        <end position="741"/>
    </location>
</feature>
<dbReference type="InterPro" id="IPR012419">
    <property type="entry name" value="Cas1_AcylTrans_dom"/>
</dbReference>
<evidence type="ECO:0000256" key="7">
    <source>
        <dbReference type="ARBA" id="ARBA00023180"/>
    </source>
</evidence>
<dbReference type="PANTHER" id="PTHR13533:SF1">
    <property type="entry name" value="N-ACETYLNEURAMINATE 9-O-ACETYLTRANSFERASE"/>
    <property type="match status" value="1"/>
</dbReference>
<dbReference type="GO" id="GO:0016020">
    <property type="term" value="C:membrane"/>
    <property type="evidence" value="ECO:0007669"/>
    <property type="project" value="UniProtKB-SubCell"/>
</dbReference>
<feature type="compositionally biased region" description="Pro residues" evidence="8">
    <location>
        <begin position="766"/>
        <end position="776"/>
    </location>
</feature>
<keyword evidence="7" id="KW-0325">Glycoprotein</keyword>
<dbReference type="PANTHER" id="PTHR13533">
    <property type="entry name" value="N-ACETYLNEURAMINATE 9-O-ACETYLTRANSFERASE"/>
    <property type="match status" value="1"/>
</dbReference>
<dbReference type="GO" id="GO:0016740">
    <property type="term" value="F:transferase activity"/>
    <property type="evidence" value="ECO:0007669"/>
    <property type="project" value="UniProtKB-KW"/>
</dbReference>
<feature type="transmembrane region" description="Helical" evidence="9">
    <location>
        <begin position="685"/>
        <end position="704"/>
    </location>
</feature>
<evidence type="ECO:0000256" key="9">
    <source>
        <dbReference type="SAM" id="Phobius"/>
    </source>
</evidence>
<feature type="transmembrane region" description="Helical" evidence="9">
    <location>
        <begin position="397"/>
        <end position="417"/>
    </location>
</feature>
<keyword evidence="6 9" id="KW-0472">Membrane</keyword>
<dbReference type="AlphaFoldDB" id="A0A1M2W7E9"/>
<reference evidence="11 12" key="1">
    <citation type="submission" date="2016-10" db="EMBL/GenBank/DDBJ databases">
        <title>Genome sequence of the basidiomycete white-rot fungus Trametes pubescens.</title>
        <authorList>
            <person name="Makela M.R."/>
            <person name="Granchi Z."/>
            <person name="Peng M."/>
            <person name="De Vries R.P."/>
            <person name="Grigoriev I."/>
            <person name="Riley R."/>
            <person name="Hilden K."/>
        </authorList>
    </citation>
    <scope>NUCLEOTIDE SEQUENCE [LARGE SCALE GENOMIC DNA]</scope>
    <source>
        <strain evidence="11 12">FBCC735</strain>
    </source>
</reference>
<dbReference type="GO" id="GO:0005794">
    <property type="term" value="C:Golgi apparatus"/>
    <property type="evidence" value="ECO:0007669"/>
    <property type="project" value="UniProtKB-ARBA"/>
</dbReference>
<protein>
    <recommendedName>
        <fullName evidence="10">Cas1p 10 TM acyl transferase domain-containing protein</fullName>
    </recommendedName>
</protein>
<feature type="transmembrane region" description="Helical" evidence="9">
    <location>
        <begin position="330"/>
        <end position="349"/>
    </location>
</feature>
<organism evidence="11 12">
    <name type="scientific">Trametes pubescens</name>
    <name type="common">White-rot fungus</name>
    <dbReference type="NCBI Taxonomy" id="154538"/>
    <lineage>
        <taxon>Eukaryota</taxon>
        <taxon>Fungi</taxon>
        <taxon>Dikarya</taxon>
        <taxon>Basidiomycota</taxon>
        <taxon>Agaricomycotina</taxon>
        <taxon>Agaricomycetes</taxon>
        <taxon>Polyporales</taxon>
        <taxon>Polyporaceae</taxon>
        <taxon>Trametes</taxon>
    </lineage>
</organism>
<gene>
    <name evidence="11" type="ORF">TRAPUB_3893</name>
</gene>
<evidence type="ECO:0000259" key="10">
    <source>
        <dbReference type="Pfam" id="PF07779"/>
    </source>
</evidence>
<evidence type="ECO:0000313" key="12">
    <source>
        <dbReference type="Proteomes" id="UP000184267"/>
    </source>
</evidence>
<name>A0A1M2W7E9_TRAPU</name>
<keyword evidence="3" id="KW-0808">Transferase</keyword>
<keyword evidence="4 9" id="KW-0812">Transmembrane</keyword>
<feature type="transmembrane region" description="Helical" evidence="9">
    <location>
        <begin position="461"/>
        <end position="481"/>
    </location>
</feature>
<dbReference type="EMBL" id="MNAD01000133">
    <property type="protein sequence ID" value="OJT15787.1"/>
    <property type="molecule type" value="Genomic_DNA"/>
</dbReference>
<accession>A0A1M2W7E9</accession>
<proteinExistence type="inferred from homology"/>
<comment type="caution">
    <text evidence="11">The sequence shown here is derived from an EMBL/GenBank/DDBJ whole genome shotgun (WGS) entry which is preliminary data.</text>
</comment>
<feature type="domain" description="Cas1p 10 TM acyl transferase" evidence="10">
    <location>
        <begin position="317"/>
        <end position="760"/>
    </location>
</feature>
<keyword evidence="12" id="KW-1185">Reference proteome</keyword>
<dbReference type="Proteomes" id="UP000184267">
    <property type="component" value="Unassembled WGS sequence"/>
</dbReference>
<feature type="region of interest" description="Disordered" evidence="8">
    <location>
        <begin position="758"/>
        <end position="836"/>
    </location>
</feature>
<keyword evidence="5 9" id="KW-1133">Transmembrane helix</keyword>
<feature type="transmembrane region" description="Helical" evidence="9">
    <location>
        <begin position="624"/>
        <end position="643"/>
    </location>
</feature>
<dbReference type="GO" id="GO:0005975">
    <property type="term" value="P:carbohydrate metabolic process"/>
    <property type="evidence" value="ECO:0007669"/>
    <property type="project" value="UniProtKB-ARBA"/>
</dbReference>
<feature type="transmembrane region" description="Helical" evidence="9">
    <location>
        <begin position="655"/>
        <end position="673"/>
    </location>
</feature>
<dbReference type="OrthoDB" id="1932925at2759"/>
<comment type="similarity">
    <text evidence="2">Belongs to the PC-esterase family. CASD1 subfamily.</text>
</comment>
<evidence type="ECO:0000256" key="8">
    <source>
        <dbReference type="SAM" id="MobiDB-lite"/>
    </source>
</evidence>